<dbReference type="AlphaFoldDB" id="A0AAW1SLJ0"/>
<organism evidence="1 2">
    <name type="scientific">Elliptochloris bilobata</name>
    <dbReference type="NCBI Taxonomy" id="381761"/>
    <lineage>
        <taxon>Eukaryota</taxon>
        <taxon>Viridiplantae</taxon>
        <taxon>Chlorophyta</taxon>
        <taxon>core chlorophytes</taxon>
        <taxon>Trebouxiophyceae</taxon>
        <taxon>Trebouxiophyceae incertae sedis</taxon>
        <taxon>Elliptochloris clade</taxon>
        <taxon>Elliptochloris</taxon>
    </lineage>
</organism>
<gene>
    <name evidence="1" type="ORF">WJX81_003649</name>
</gene>
<evidence type="ECO:0000313" key="2">
    <source>
        <dbReference type="Proteomes" id="UP001445335"/>
    </source>
</evidence>
<keyword evidence="2" id="KW-1185">Reference proteome</keyword>
<protein>
    <submittedName>
        <fullName evidence="1">Uncharacterized protein</fullName>
    </submittedName>
</protein>
<reference evidence="1 2" key="1">
    <citation type="journal article" date="2024" name="Nat. Commun.">
        <title>Phylogenomics reveals the evolutionary origins of lichenization in chlorophyte algae.</title>
        <authorList>
            <person name="Puginier C."/>
            <person name="Libourel C."/>
            <person name="Otte J."/>
            <person name="Skaloud P."/>
            <person name="Haon M."/>
            <person name="Grisel S."/>
            <person name="Petersen M."/>
            <person name="Berrin J.G."/>
            <person name="Delaux P.M."/>
            <person name="Dal Grande F."/>
            <person name="Keller J."/>
        </authorList>
    </citation>
    <scope>NUCLEOTIDE SEQUENCE [LARGE SCALE GENOMIC DNA]</scope>
    <source>
        <strain evidence="1 2">SAG 245.80</strain>
    </source>
</reference>
<comment type="caution">
    <text evidence="1">The sequence shown here is derived from an EMBL/GenBank/DDBJ whole genome shotgun (WGS) entry which is preliminary data.</text>
</comment>
<name>A0AAW1SLJ0_9CHLO</name>
<dbReference type="EMBL" id="JALJOU010000001">
    <property type="protein sequence ID" value="KAK9846431.1"/>
    <property type="molecule type" value="Genomic_DNA"/>
</dbReference>
<dbReference type="Proteomes" id="UP001445335">
    <property type="component" value="Unassembled WGS sequence"/>
</dbReference>
<sequence>MADDSPSATSESMAFCARPAEGEAAAACSSVRCSADKLDPDWPAQLAALRGRCEGLEAQLSAARASTASAAETSSGATTSGQQDRRQLAVARLVAGAVGRAAGREEARLHAAEVEALLRARVARLERMEAAVAARRAGEASVPVDWRRRAAGVALAAGCASVGAFAVYLAVNWTSGSPVPVVAALSSRRSAPAAFDISPTSPGTSGPARRALCAPSKLACAAEHQVPLFLCV</sequence>
<accession>A0AAW1SLJ0</accession>
<proteinExistence type="predicted"/>
<evidence type="ECO:0000313" key="1">
    <source>
        <dbReference type="EMBL" id="KAK9846431.1"/>
    </source>
</evidence>